<dbReference type="PIRSF" id="PIRSF000521">
    <property type="entry name" value="Transaminase_4ab_Lys_Orn"/>
    <property type="match status" value="1"/>
</dbReference>
<dbReference type="AlphaFoldDB" id="A0A165H1N9"/>
<dbReference type="CDD" id="cd00610">
    <property type="entry name" value="OAT_like"/>
    <property type="match status" value="1"/>
</dbReference>
<dbReference type="GO" id="GO:0008483">
    <property type="term" value="F:transaminase activity"/>
    <property type="evidence" value="ECO:0007669"/>
    <property type="project" value="UniProtKB-KW"/>
</dbReference>
<dbReference type="InterPro" id="IPR015421">
    <property type="entry name" value="PyrdxlP-dep_Trfase_major"/>
</dbReference>
<dbReference type="Proteomes" id="UP000076842">
    <property type="component" value="Unassembled WGS sequence"/>
</dbReference>
<evidence type="ECO:0000256" key="5">
    <source>
        <dbReference type="ARBA" id="ARBA00022898"/>
    </source>
</evidence>
<evidence type="ECO:0000256" key="1">
    <source>
        <dbReference type="ARBA" id="ARBA00001933"/>
    </source>
</evidence>
<dbReference type="Pfam" id="PF00202">
    <property type="entry name" value="Aminotran_3"/>
    <property type="match status" value="1"/>
</dbReference>
<proteinExistence type="inferred from homology"/>
<dbReference type="OrthoDB" id="10260828at2759"/>
<accession>A0A165H1N9</accession>
<keyword evidence="5 6" id="KW-0663">Pyridoxal phosphate</keyword>
<evidence type="ECO:0000313" key="9">
    <source>
        <dbReference type="Proteomes" id="UP000076842"/>
    </source>
</evidence>
<evidence type="ECO:0000256" key="4">
    <source>
        <dbReference type="ARBA" id="ARBA00022679"/>
    </source>
</evidence>
<evidence type="ECO:0000256" key="3">
    <source>
        <dbReference type="ARBA" id="ARBA00022576"/>
    </source>
</evidence>
<organism evidence="8 9">
    <name type="scientific">Calocera cornea HHB12733</name>
    <dbReference type="NCBI Taxonomy" id="1353952"/>
    <lineage>
        <taxon>Eukaryota</taxon>
        <taxon>Fungi</taxon>
        <taxon>Dikarya</taxon>
        <taxon>Basidiomycota</taxon>
        <taxon>Agaricomycotina</taxon>
        <taxon>Dacrymycetes</taxon>
        <taxon>Dacrymycetales</taxon>
        <taxon>Dacrymycetaceae</taxon>
        <taxon>Calocera</taxon>
    </lineage>
</organism>
<sequence>MLSAYRPRALVHAAARLSVRAASSSSGPSTKYTAVTHPEDAESLPPTLHRQITRLESCTANTYARPPLIFTSGRGSHLYTAHPSREYLDFSAGIAVNALGHSDTGFIAVMADQVGSLAHASNVYWNEWVGELASLLVGLTRREGGLGYAPDPEYKFFARDSAGHLFTRTYMEPDPAALPAPAPAGAKVFLSNSGTEANEGALKFARKYGKEQWAKRTGRPWEESTKTRFLCFEHAFHGRSMGALSATPNAKYQKPFTPLIPGFDVGKLNDMAAVEMITEDHCGVIVEPIQGEGGIFECDVAWLEAIRKRCDEVGAVLIYDEIQCGLYRTGTLWAHSQYPVSAHPDIVTMAKALGNGYPIGGILVKEHIAETVTVGSHGTTFGGNVLAARLAHYVLTRLSAPSFLDHLALVTSSLSARLAPLPSYFPKIVSGIRGRGAIRGVAFHTPEDAGKLLKMARERGVLFLTAGKDVVRFVPSLNIGLKDVEHAMDVLESCLVLMQDGQA</sequence>
<dbReference type="SUPFAM" id="SSF53383">
    <property type="entry name" value="PLP-dependent transferases"/>
    <property type="match status" value="1"/>
</dbReference>
<evidence type="ECO:0000256" key="2">
    <source>
        <dbReference type="ARBA" id="ARBA00008954"/>
    </source>
</evidence>
<keyword evidence="3" id="KW-0032">Aminotransferase</keyword>
<dbReference type="Gene3D" id="3.40.640.10">
    <property type="entry name" value="Type I PLP-dependent aspartate aminotransferase-like (Major domain)"/>
    <property type="match status" value="1"/>
</dbReference>
<feature type="region of interest" description="Disordered" evidence="7">
    <location>
        <begin position="22"/>
        <end position="44"/>
    </location>
</feature>
<evidence type="ECO:0000256" key="6">
    <source>
        <dbReference type="RuleBase" id="RU003560"/>
    </source>
</evidence>
<dbReference type="InParanoid" id="A0A165H1N9"/>
<dbReference type="GO" id="GO:0042802">
    <property type="term" value="F:identical protein binding"/>
    <property type="evidence" value="ECO:0007669"/>
    <property type="project" value="TreeGrafter"/>
</dbReference>
<dbReference type="STRING" id="1353952.A0A165H1N9"/>
<dbReference type="PANTHER" id="PTHR11986:SF79">
    <property type="entry name" value="ACETYLORNITHINE AMINOTRANSFERASE, MITOCHONDRIAL"/>
    <property type="match status" value="1"/>
</dbReference>
<dbReference type="GO" id="GO:0005759">
    <property type="term" value="C:mitochondrial matrix"/>
    <property type="evidence" value="ECO:0007669"/>
    <property type="project" value="TreeGrafter"/>
</dbReference>
<dbReference type="InterPro" id="IPR015422">
    <property type="entry name" value="PyrdxlP-dep_Trfase_small"/>
</dbReference>
<name>A0A165H1N9_9BASI</name>
<comment type="similarity">
    <text evidence="2 6">Belongs to the class-III pyridoxal-phosphate-dependent aminotransferase family.</text>
</comment>
<dbReference type="FunCoup" id="A0A165H1N9">
    <property type="interactions" value="144"/>
</dbReference>
<dbReference type="InterPro" id="IPR015424">
    <property type="entry name" value="PyrdxlP-dep_Trfase"/>
</dbReference>
<comment type="cofactor">
    <cofactor evidence="1">
        <name>pyridoxal 5'-phosphate</name>
        <dbReference type="ChEBI" id="CHEBI:597326"/>
    </cofactor>
</comment>
<keyword evidence="9" id="KW-1185">Reference proteome</keyword>
<dbReference type="InterPro" id="IPR050103">
    <property type="entry name" value="Class-III_PLP-dep_AT"/>
</dbReference>
<reference evidence="8 9" key="1">
    <citation type="journal article" date="2016" name="Mol. Biol. Evol.">
        <title>Comparative Genomics of Early-Diverging Mushroom-Forming Fungi Provides Insights into the Origins of Lignocellulose Decay Capabilities.</title>
        <authorList>
            <person name="Nagy L.G."/>
            <person name="Riley R."/>
            <person name="Tritt A."/>
            <person name="Adam C."/>
            <person name="Daum C."/>
            <person name="Floudas D."/>
            <person name="Sun H."/>
            <person name="Yadav J.S."/>
            <person name="Pangilinan J."/>
            <person name="Larsson K.H."/>
            <person name="Matsuura K."/>
            <person name="Barry K."/>
            <person name="Labutti K."/>
            <person name="Kuo R."/>
            <person name="Ohm R.A."/>
            <person name="Bhattacharya S.S."/>
            <person name="Shirouzu T."/>
            <person name="Yoshinaga Y."/>
            <person name="Martin F.M."/>
            <person name="Grigoriev I.V."/>
            <person name="Hibbett D.S."/>
        </authorList>
    </citation>
    <scope>NUCLEOTIDE SEQUENCE [LARGE SCALE GENOMIC DNA]</scope>
    <source>
        <strain evidence="8 9">HHB12733</strain>
    </source>
</reference>
<dbReference type="InterPro" id="IPR049704">
    <property type="entry name" value="Aminotrans_3_PPA_site"/>
</dbReference>
<dbReference type="InterPro" id="IPR005814">
    <property type="entry name" value="Aminotrans_3"/>
</dbReference>
<keyword evidence="4 8" id="KW-0808">Transferase</keyword>
<evidence type="ECO:0000256" key="7">
    <source>
        <dbReference type="SAM" id="MobiDB-lite"/>
    </source>
</evidence>
<evidence type="ECO:0000313" key="8">
    <source>
        <dbReference type="EMBL" id="KZT58759.1"/>
    </source>
</evidence>
<dbReference type="PROSITE" id="PS00600">
    <property type="entry name" value="AA_TRANSFER_CLASS_3"/>
    <property type="match status" value="1"/>
</dbReference>
<dbReference type="GO" id="GO:0030170">
    <property type="term" value="F:pyridoxal phosphate binding"/>
    <property type="evidence" value="ECO:0007669"/>
    <property type="project" value="InterPro"/>
</dbReference>
<gene>
    <name evidence="8" type="ORF">CALCODRAFT_494463</name>
</gene>
<protein>
    <submittedName>
        <fullName evidence="8">PLP-dependent transferase</fullName>
    </submittedName>
</protein>
<dbReference type="EMBL" id="KV423947">
    <property type="protein sequence ID" value="KZT58759.1"/>
    <property type="molecule type" value="Genomic_DNA"/>
</dbReference>
<dbReference type="Gene3D" id="3.90.1150.10">
    <property type="entry name" value="Aspartate Aminotransferase, domain 1"/>
    <property type="match status" value="1"/>
</dbReference>
<dbReference type="PANTHER" id="PTHR11986">
    <property type="entry name" value="AMINOTRANSFERASE CLASS III"/>
    <property type="match status" value="1"/>
</dbReference>